<name>A0A8E0WPU0_9SPHN</name>
<dbReference type="AlphaFoldDB" id="A0A8E0WPU0"/>
<comment type="caution">
    <text evidence="1">The sequence shown here is derived from an EMBL/GenBank/DDBJ whole genome shotgun (WGS) entry which is preliminary data.</text>
</comment>
<dbReference type="Proteomes" id="UP000028135">
    <property type="component" value="Unassembled WGS sequence"/>
</dbReference>
<proteinExistence type="predicted"/>
<gene>
    <name evidence="1" type="ORF">AL00_17680</name>
</gene>
<evidence type="ECO:0000313" key="2">
    <source>
        <dbReference type="Proteomes" id="UP000028135"/>
    </source>
</evidence>
<accession>A0A8E0WPU0</accession>
<dbReference type="EMBL" id="JANF02000082">
    <property type="protein sequence ID" value="KER35187.1"/>
    <property type="molecule type" value="Genomic_DNA"/>
</dbReference>
<protein>
    <submittedName>
        <fullName evidence="1">Uncharacterized protein</fullName>
    </submittedName>
</protein>
<organism evidence="1 2">
    <name type="scientific">Sphingobium indicum F2</name>
    <dbReference type="NCBI Taxonomy" id="1450518"/>
    <lineage>
        <taxon>Bacteria</taxon>
        <taxon>Pseudomonadati</taxon>
        <taxon>Pseudomonadota</taxon>
        <taxon>Alphaproteobacteria</taxon>
        <taxon>Sphingomonadales</taxon>
        <taxon>Sphingomonadaceae</taxon>
        <taxon>Sphingobium</taxon>
    </lineage>
</organism>
<reference evidence="1 2" key="1">
    <citation type="submission" date="2014-05" db="EMBL/GenBank/DDBJ databases">
        <title>Genome Announcement of Sphingobium lucknowense F2.</title>
        <authorList>
            <person name="Lal R."/>
            <person name="Negi V."/>
            <person name="Lata P."/>
            <person name="Sangwan N."/>
            <person name="Gupta S.K."/>
            <person name="Rao D.L.N."/>
            <person name="Das S."/>
        </authorList>
    </citation>
    <scope>NUCLEOTIDE SEQUENCE [LARGE SCALE GENOMIC DNA]</scope>
    <source>
        <strain evidence="1 2">F2</strain>
    </source>
</reference>
<sequence length="174" mass="19397">MTIPFTSALAETQYGAWFKPDKEDNRNEYSSYNTTISNSKDETIGLMRVVCGINPATKKKQVSAYMMRSDGVNRSAYPTYTIRTNNHTDWLSGVNFDAGRYWITYDLKRNTDINGDGYATRSDKLLSALYADGDKLTIEEENTGAAYVDKDGAKASIEAAYKDCGEDIKTLAAF</sequence>
<evidence type="ECO:0000313" key="1">
    <source>
        <dbReference type="EMBL" id="KER35187.1"/>
    </source>
</evidence>